<accession>A0A3E0HTR9</accession>
<dbReference type="EMBL" id="QUNO01000004">
    <property type="protein sequence ID" value="REH49847.1"/>
    <property type="molecule type" value="Genomic_DNA"/>
</dbReference>
<keyword evidence="4" id="KW-0472">Membrane</keyword>
<feature type="transmembrane region" description="Helical" evidence="4">
    <location>
        <begin position="153"/>
        <end position="172"/>
    </location>
</feature>
<evidence type="ECO:0000256" key="3">
    <source>
        <dbReference type="ARBA" id="ARBA00023012"/>
    </source>
</evidence>
<gene>
    <name evidence="7" type="ORF">BCF44_104110</name>
</gene>
<keyword evidence="1" id="KW-0808">Transferase</keyword>
<dbReference type="InterPro" id="IPR003594">
    <property type="entry name" value="HATPase_dom"/>
</dbReference>
<keyword evidence="3" id="KW-0902">Two-component regulatory system</keyword>
<evidence type="ECO:0000256" key="2">
    <source>
        <dbReference type="ARBA" id="ARBA00022777"/>
    </source>
</evidence>
<feature type="transmembrane region" description="Helical" evidence="4">
    <location>
        <begin position="49"/>
        <end position="72"/>
    </location>
</feature>
<dbReference type="AlphaFoldDB" id="A0A3E0HTR9"/>
<dbReference type="InterPro" id="IPR045975">
    <property type="entry name" value="DUF5931"/>
</dbReference>
<comment type="caution">
    <text evidence="7">The sequence shown here is derived from an EMBL/GenBank/DDBJ whole genome shotgun (WGS) entry which is preliminary data.</text>
</comment>
<dbReference type="PANTHER" id="PTHR24421">
    <property type="entry name" value="NITRATE/NITRITE SENSOR PROTEIN NARX-RELATED"/>
    <property type="match status" value="1"/>
</dbReference>
<feature type="transmembrane region" description="Helical" evidence="4">
    <location>
        <begin position="112"/>
        <end position="133"/>
    </location>
</feature>
<evidence type="ECO:0000259" key="6">
    <source>
        <dbReference type="Pfam" id="PF19354"/>
    </source>
</evidence>
<dbReference type="Gene3D" id="3.30.565.10">
    <property type="entry name" value="Histidine kinase-like ATPase, C-terminal domain"/>
    <property type="match status" value="1"/>
</dbReference>
<dbReference type="NCBIfam" id="NF047322">
    <property type="entry name" value="HK_morpho_MacS"/>
    <property type="match status" value="1"/>
</dbReference>
<name>A0A3E0HTR9_9PSEU</name>
<sequence>MVRNRPAIPGISPDDDPATPFWRGLIVLRIVTWAFALGSIWLNAHTFAVAWAGWLVAGVMTVWTGVLTFFYVTPPGRLPQLVIADLVLNTVLMLSSVPIVGPAQLQGGAQTITTLWSAAVPVGGAIYGGRYWGLLFGGITAVANVLPRGYFNIYLAEDTVLLIGVSFVVGVATEATRNSADRVRQALRTEAATAERERLARSIHDGVLQVLARVRKRGLEVGGEAAEIAELAGEQEIALRSLIASGPLESTVDGDTDLRQWLQLMATPSISVAAPATPVLVPQVTAGELAAAVREALSNVDKHAGSAARAWVLLEDLGGEVVLSVRDDGVGIADGRLAAAEAEGHLGVSQSIRGRIADLGGTVELTTAPGEGTEWELHVPTGGSR</sequence>
<dbReference type="SUPFAM" id="SSF55874">
    <property type="entry name" value="ATPase domain of HSP90 chaperone/DNA topoisomerase II/histidine kinase"/>
    <property type="match status" value="1"/>
</dbReference>
<dbReference type="InterPro" id="IPR050482">
    <property type="entry name" value="Sensor_HK_TwoCompSys"/>
</dbReference>
<dbReference type="InterPro" id="IPR036890">
    <property type="entry name" value="HATPase_C_sf"/>
</dbReference>
<dbReference type="Pfam" id="PF02518">
    <property type="entry name" value="HATPase_c"/>
    <property type="match status" value="1"/>
</dbReference>
<feature type="transmembrane region" description="Helical" evidence="4">
    <location>
        <begin position="78"/>
        <end position="100"/>
    </location>
</feature>
<keyword evidence="4" id="KW-0812">Transmembrane</keyword>
<feature type="domain" description="DUF5931" evidence="6">
    <location>
        <begin position="19"/>
        <end position="179"/>
    </location>
</feature>
<evidence type="ECO:0000256" key="1">
    <source>
        <dbReference type="ARBA" id="ARBA00022679"/>
    </source>
</evidence>
<protein>
    <submittedName>
        <fullName evidence="7">Signal transduction histidine kinase</fullName>
    </submittedName>
</protein>
<dbReference type="GO" id="GO:0016301">
    <property type="term" value="F:kinase activity"/>
    <property type="evidence" value="ECO:0007669"/>
    <property type="project" value="UniProtKB-KW"/>
</dbReference>
<evidence type="ECO:0000313" key="8">
    <source>
        <dbReference type="Proteomes" id="UP000256269"/>
    </source>
</evidence>
<feature type="transmembrane region" description="Helical" evidence="4">
    <location>
        <begin position="20"/>
        <end position="42"/>
    </location>
</feature>
<dbReference type="CDD" id="cd16917">
    <property type="entry name" value="HATPase_UhpB-NarQ-NarX-like"/>
    <property type="match status" value="1"/>
</dbReference>
<keyword evidence="2 7" id="KW-0418">Kinase</keyword>
<dbReference type="GO" id="GO:0000160">
    <property type="term" value="P:phosphorelay signal transduction system"/>
    <property type="evidence" value="ECO:0007669"/>
    <property type="project" value="UniProtKB-KW"/>
</dbReference>
<reference evidence="7 8" key="1">
    <citation type="submission" date="2018-08" db="EMBL/GenBank/DDBJ databases">
        <title>Genomic Encyclopedia of Archaeal and Bacterial Type Strains, Phase II (KMG-II): from individual species to whole genera.</title>
        <authorList>
            <person name="Goeker M."/>
        </authorList>
    </citation>
    <scope>NUCLEOTIDE SEQUENCE [LARGE SCALE GENOMIC DNA]</scope>
    <source>
        <strain evidence="7 8">DSM 45791</strain>
    </source>
</reference>
<proteinExistence type="predicted"/>
<keyword evidence="8" id="KW-1185">Reference proteome</keyword>
<feature type="domain" description="Histidine kinase/HSP90-like ATPase" evidence="5">
    <location>
        <begin position="289"/>
        <end position="381"/>
    </location>
</feature>
<keyword evidence="4" id="KW-1133">Transmembrane helix</keyword>
<dbReference type="Pfam" id="PF19354">
    <property type="entry name" value="DUF5931"/>
    <property type="match status" value="1"/>
</dbReference>
<dbReference type="PANTHER" id="PTHR24421:SF61">
    <property type="entry name" value="OXYGEN SENSOR HISTIDINE KINASE NREB"/>
    <property type="match status" value="1"/>
</dbReference>
<evidence type="ECO:0000259" key="5">
    <source>
        <dbReference type="Pfam" id="PF02518"/>
    </source>
</evidence>
<organism evidence="7 8">
    <name type="scientific">Kutzneria buriramensis</name>
    <dbReference type="NCBI Taxonomy" id="1045776"/>
    <lineage>
        <taxon>Bacteria</taxon>
        <taxon>Bacillati</taxon>
        <taxon>Actinomycetota</taxon>
        <taxon>Actinomycetes</taxon>
        <taxon>Pseudonocardiales</taxon>
        <taxon>Pseudonocardiaceae</taxon>
        <taxon>Kutzneria</taxon>
    </lineage>
</organism>
<dbReference type="Proteomes" id="UP000256269">
    <property type="component" value="Unassembled WGS sequence"/>
</dbReference>
<evidence type="ECO:0000256" key="4">
    <source>
        <dbReference type="SAM" id="Phobius"/>
    </source>
</evidence>
<evidence type="ECO:0000313" key="7">
    <source>
        <dbReference type="EMBL" id="REH49847.1"/>
    </source>
</evidence>